<name>A0A8S1XE61_9CILI</name>
<reference evidence="1" key="1">
    <citation type="submission" date="2021-01" db="EMBL/GenBank/DDBJ databases">
        <authorList>
            <consortium name="Genoscope - CEA"/>
            <person name="William W."/>
        </authorList>
    </citation>
    <scope>NUCLEOTIDE SEQUENCE</scope>
</reference>
<evidence type="ECO:0000313" key="2">
    <source>
        <dbReference type="Proteomes" id="UP000689195"/>
    </source>
</evidence>
<dbReference type="EMBL" id="CAJJDO010000120">
    <property type="protein sequence ID" value="CAD8199081.1"/>
    <property type="molecule type" value="Genomic_DNA"/>
</dbReference>
<dbReference type="AlphaFoldDB" id="A0A8S1XE61"/>
<comment type="caution">
    <text evidence="1">The sequence shown here is derived from an EMBL/GenBank/DDBJ whole genome shotgun (WGS) entry which is preliminary data.</text>
</comment>
<accession>A0A8S1XE61</accession>
<protein>
    <submittedName>
        <fullName evidence="1">Uncharacterized protein</fullName>
    </submittedName>
</protein>
<dbReference type="Proteomes" id="UP000689195">
    <property type="component" value="Unassembled WGS sequence"/>
</dbReference>
<sequence length="62" mass="7534">MEIKCFIKQENIQYFFSEGCQIDSKYKKKLEKRKVNNYYKTNSENNLNTQLKEGNYLSEIKK</sequence>
<keyword evidence="2" id="KW-1185">Reference proteome</keyword>
<evidence type="ECO:0000313" key="1">
    <source>
        <dbReference type="EMBL" id="CAD8199081.1"/>
    </source>
</evidence>
<proteinExistence type="predicted"/>
<gene>
    <name evidence="1" type="ORF">PPENT_87.1.T1200152</name>
</gene>
<organism evidence="1 2">
    <name type="scientific">Paramecium pentaurelia</name>
    <dbReference type="NCBI Taxonomy" id="43138"/>
    <lineage>
        <taxon>Eukaryota</taxon>
        <taxon>Sar</taxon>
        <taxon>Alveolata</taxon>
        <taxon>Ciliophora</taxon>
        <taxon>Intramacronucleata</taxon>
        <taxon>Oligohymenophorea</taxon>
        <taxon>Peniculida</taxon>
        <taxon>Parameciidae</taxon>
        <taxon>Paramecium</taxon>
    </lineage>
</organism>